<organism evidence="1 2">
    <name type="scientific">Lactuca sativa</name>
    <name type="common">Garden lettuce</name>
    <dbReference type="NCBI Taxonomy" id="4236"/>
    <lineage>
        <taxon>Eukaryota</taxon>
        <taxon>Viridiplantae</taxon>
        <taxon>Streptophyta</taxon>
        <taxon>Embryophyta</taxon>
        <taxon>Tracheophyta</taxon>
        <taxon>Spermatophyta</taxon>
        <taxon>Magnoliopsida</taxon>
        <taxon>eudicotyledons</taxon>
        <taxon>Gunneridae</taxon>
        <taxon>Pentapetalae</taxon>
        <taxon>asterids</taxon>
        <taxon>campanulids</taxon>
        <taxon>Asterales</taxon>
        <taxon>Asteraceae</taxon>
        <taxon>Cichorioideae</taxon>
        <taxon>Cichorieae</taxon>
        <taxon>Lactucinae</taxon>
        <taxon>Lactuca</taxon>
    </lineage>
</organism>
<evidence type="ECO:0000313" key="2">
    <source>
        <dbReference type="Proteomes" id="UP000235145"/>
    </source>
</evidence>
<sequence length="449" mass="51601">MRTQVDLNQHGDKLEVIDNKFESAGYKENSRKRMLRKLNKKVPCSSGVVHDIPLYMGQSFKTKKDVQGVVIDSSGGPSIVSKVTSKDKTIINKKDLCPFAIQISSSTEKEPWLVKTIIDENLCLQIRNVKACTSKFLATNILQKENSNLRIPVSSLHEELHMDLGLSLSKMKVFMSILQRIGYMVTLKGNTLQTNNPDVGTDPNIGIYPIAYYAVEAWSTRSWTWFLECLGDDLDLDASCNFTFVSNKQKLQWRVEKAIDHLWRRFTSTTLGHFEMEIEDLKVFNDKAYEWLCKIHNTFNCLLNNLCEVFNSKLDHGKDKPIVNYLEYIRVYLMKRHFIVKKEIDKCIGQLDELEGSNSSCRVLMIAHLLGSTRRVGRLQLDELKAEQENPNFQGTISIVWDFGFVWRCLNALRLGKLDELPYQLDDLVRVFLPFGQGQSRRWATRATA</sequence>
<comment type="caution">
    <text evidence="1">The sequence shown here is derived from an EMBL/GenBank/DDBJ whole genome shotgun (WGS) entry which is preliminary data.</text>
</comment>
<dbReference type="AlphaFoldDB" id="A0A9R1WHH0"/>
<reference evidence="1 2" key="1">
    <citation type="journal article" date="2017" name="Nat. Commun.">
        <title>Genome assembly with in vitro proximity ligation data and whole-genome triplication in lettuce.</title>
        <authorList>
            <person name="Reyes-Chin-Wo S."/>
            <person name="Wang Z."/>
            <person name="Yang X."/>
            <person name="Kozik A."/>
            <person name="Arikit S."/>
            <person name="Song C."/>
            <person name="Xia L."/>
            <person name="Froenicke L."/>
            <person name="Lavelle D.O."/>
            <person name="Truco M.J."/>
            <person name="Xia R."/>
            <person name="Zhu S."/>
            <person name="Xu C."/>
            <person name="Xu H."/>
            <person name="Xu X."/>
            <person name="Cox K."/>
            <person name="Korf I."/>
            <person name="Meyers B.C."/>
            <person name="Michelmore R.W."/>
        </authorList>
    </citation>
    <scope>NUCLEOTIDE SEQUENCE [LARGE SCALE GENOMIC DNA]</scope>
    <source>
        <strain evidence="2">cv. Salinas</strain>
        <tissue evidence="1">Seedlings</tissue>
    </source>
</reference>
<dbReference type="EMBL" id="NBSK02000002">
    <property type="protein sequence ID" value="KAJ0222882.1"/>
    <property type="molecule type" value="Genomic_DNA"/>
</dbReference>
<accession>A0A9R1WHH0</accession>
<proteinExistence type="predicted"/>
<dbReference type="Proteomes" id="UP000235145">
    <property type="component" value="Unassembled WGS sequence"/>
</dbReference>
<keyword evidence="2" id="KW-1185">Reference proteome</keyword>
<protein>
    <submittedName>
        <fullName evidence="1">Uncharacterized protein</fullName>
    </submittedName>
</protein>
<dbReference type="PANTHER" id="PTHR31973:SF190">
    <property type="entry name" value="MULE TRANSPOSASE DOMAIN-CONTAINING PROTEIN"/>
    <property type="match status" value="1"/>
</dbReference>
<evidence type="ECO:0000313" key="1">
    <source>
        <dbReference type="EMBL" id="KAJ0222882.1"/>
    </source>
</evidence>
<gene>
    <name evidence="1" type="ORF">LSAT_V11C200083380</name>
</gene>
<name>A0A9R1WHH0_LACSA</name>
<dbReference type="PANTHER" id="PTHR31973">
    <property type="entry name" value="POLYPROTEIN, PUTATIVE-RELATED"/>
    <property type="match status" value="1"/>
</dbReference>